<feature type="binding site" evidence="10">
    <location>
        <position position="284"/>
    </location>
    <ligand>
        <name>Zn(2+)</name>
        <dbReference type="ChEBI" id="CHEBI:29105"/>
        <note>ligand shared between dimeric partners</note>
    </ligand>
</feature>
<sequence length="363" mass="40001">MSSTAVVGDDDVLEPTLQCLLDHKTLRWIFVGGKGGVGKTTTSCSLAIQLSKVRKSVLLISTDPAHNLSDAFGQKFGKEARLIDGYDNLSAMEIDPNGSIQDLMASGGGDGNDDAMGGFGLGGMMQDLAFSIPGVDEAMSFAEVLKQVKSLSYEVIVFDTAPTGHTLRFLQFPTVLEKALSKLSQLSGQFGPMLNSVLGARGGLPGGQNLDDVLSKMESLRETIAEVNSQFKDADMTTFVCVCIAEFLSLYETERMIQELTSYNIDTHCIVVNQLLFPGKDNACQQCGARRKMQKKYLNEINELYEDFNVVRMPLLVEEVRGREKLEKYDYTTLFYIFRSKLTCSPCSFSDMLIHPFQPAHED</sequence>
<dbReference type="GeneID" id="9523591"/>
<feature type="binding site" evidence="10">
    <location>
        <position position="287"/>
    </location>
    <ligand>
        <name>Zn(2+)</name>
        <dbReference type="ChEBI" id="CHEBI:29105"/>
        <note>ligand shared between dimeric partners</note>
    </ligand>
</feature>
<keyword evidence="8 10" id="KW-0862">Zinc</keyword>
<evidence type="ECO:0000256" key="9">
    <source>
        <dbReference type="ARBA" id="ARBA00022840"/>
    </source>
</evidence>
<evidence type="ECO:0000256" key="5">
    <source>
        <dbReference type="ARBA" id="ARBA00022741"/>
    </source>
</evidence>
<dbReference type="PANTHER" id="PTHR10803:SF3">
    <property type="entry name" value="ATPASE GET3"/>
    <property type="match status" value="1"/>
</dbReference>
<dbReference type="InterPro" id="IPR025723">
    <property type="entry name" value="ArsA/GET3_ATPase-like"/>
</dbReference>
<dbReference type="FunFam" id="3.40.50.300:FF:000235">
    <property type="entry name" value="ATPase ASNA1"/>
    <property type="match status" value="1"/>
</dbReference>
<evidence type="ECO:0000256" key="1">
    <source>
        <dbReference type="ARBA" id="ARBA00011040"/>
    </source>
</evidence>
<dbReference type="Gene3D" id="3.40.50.300">
    <property type="entry name" value="P-loop containing nucleotide triphosphate hydrolases"/>
    <property type="match status" value="1"/>
</dbReference>
<evidence type="ECO:0000256" key="6">
    <source>
        <dbReference type="ARBA" id="ARBA00022801"/>
    </source>
</evidence>
<dbReference type="PANTHER" id="PTHR10803">
    <property type="entry name" value="ARSENICAL PUMP-DRIVING ATPASE ARSENITE-TRANSLOCATING ATPASE"/>
    <property type="match status" value="1"/>
</dbReference>
<dbReference type="NCBIfam" id="TIGR00345">
    <property type="entry name" value="GET3_arsA_TRC40"/>
    <property type="match status" value="1"/>
</dbReference>
<name>D4B0S1_ARTBC</name>
<evidence type="ECO:0000256" key="3">
    <source>
        <dbReference type="ARBA" id="ARBA00022490"/>
    </source>
</evidence>
<dbReference type="RefSeq" id="XP_003011818.1">
    <property type="nucleotide sequence ID" value="XM_003011772.1"/>
</dbReference>
<keyword evidence="4 10" id="KW-0479">Metal-binding</keyword>
<dbReference type="KEGG" id="abe:ARB_02047"/>
<evidence type="ECO:0000256" key="8">
    <source>
        <dbReference type="ARBA" id="ARBA00022833"/>
    </source>
</evidence>
<dbReference type="STRING" id="663331.D4B0S1"/>
<dbReference type="InterPro" id="IPR027417">
    <property type="entry name" value="P-loop_NTPase"/>
</dbReference>
<evidence type="ECO:0000256" key="4">
    <source>
        <dbReference type="ARBA" id="ARBA00022723"/>
    </source>
</evidence>
<dbReference type="GO" id="GO:0016887">
    <property type="term" value="F:ATP hydrolysis activity"/>
    <property type="evidence" value="ECO:0007669"/>
    <property type="project" value="InterPro"/>
</dbReference>
<keyword evidence="2 10" id="KW-0813">Transport</keyword>
<reference evidence="13" key="1">
    <citation type="journal article" date="2011" name="Genome Biol.">
        <title>Comparative and functional genomics provide insights into the pathogenicity of dermatophytic fungi.</title>
        <authorList>
            <person name="Burmester A."/>
            <person name="Shelest E."/>
            <person name="Gloeckner G."/>
            <person name="Heddergott C."/>
            <person name="Schindler S."/>
            <person name="Staib P."/>
            <person name="Heidel A."/>
            <person name="Felder M."/>
            <person name="Petzold A."/>
            <person name="Szafranski K."/>
            <person name="Feuermann M."/>
            <person name="Pedruzzi I."/>
            <person name="Priebe S."/>
            <person name="Groth M."/>
            <person name="Winkler R."/>
            <person name="Li W."/>
            <person name="Kniemeyer O."/>
            <person name="Schroeckh V."/>
            <person name="Hertweck C."/>
            <person name="Hube B."/>
            <person name="White T.C."/>
            <person name="Platzer M."/>
            <person name="Guthke R."/>
            <person name="Heitman J."/>
            <person name="Woestemeyer J."/>
            <person name="Zipfel P.F."/>
            <person name="Monod M."/>
            <person name="Brakhage A.A."/>
        </authorList>
    </citation>
    <scope>NUCLEOTIDE SEQUENCE [LARGE SCALE GENOMIC DNA]</scope>
    <source>
        <strain evidence="13">ATCC MYA-4681 / CBS 112371</strain>
    </source>
</reference>
<dbReference type="InterPro" id="IPR027542">
    <property type="entry name" value="ATPase_ArsA/GET3_euk"/>
</dbReference>
<dbReference type="AlphaFoldDB" id="D4B0S1"/>
<dbReference type="Proteomes" id="UP000008866">
    <property type="component" value="Unassembled WGS sequence"/>
</dbReference>
<dbReference type="eggNOG" id="KOG2825">
    <property type="taxonomic scope" value="Eukaryota"/>
</dbReference>
<keyword evidence="7 10" id="KW-0256">Endoplasmic reticulum</keyword>
<keyword evidence="9 10" id="KW-0067">ATP-binding</keyword>
<evidence type="ECO:0000256" key="2">
    <source>
        <dbReference type="ARBA" id="ARBA00022448"/>
    </source>
</evidence>
<proteinExistence type="inferred from homology"/>
<dbReference type="Pfam" id="PF02374">
    <property type="entry name" value="ArsA_ATPase"/>
    <property type="match status" value="1"/>
</dbReference>
<keyword evidence="3 10" id="KW-0963">Cytoplasm</keyword>
<feature type="binding site" evidence="10">
    <location>
        <position position="273"/>
    </location>
    <ligand>
        <name>ATP</name>
        <dbReference type="ChEBI" id="CHEBI:30616"/>
    </ligand>
</feature>
<dbReference type="GO" id="GO:0071816">
    <property type="term" value="P:tail-anchored membrane protein insertion into ER membrane"/>
    <property type="evidence" value="ECO:0007669"/>
    <property type="project" value="TreeGrafter"/>
</dbReference>
<dbReference type="SUPFAM" id="SSF52540">
    <property type="entry name" value="P-loop containing nucleoside triphosphate hydrolases"/>
    <property type="match status" value="1"/>
</dbReference>
<dbReference type="OMA" id="MDAPYEF"/>
<dbReference type="GO" id="GO:0005524">
    <property type="term" value="F:ATP binding"/>
    <property type="evidence" value="ECO:0007669"/>
    <property type="project" value="UniProtKB-UniRule"/>
</dbReference>
<dbReference type="CDD" id="cd02035">
    <property type="entry name" value="ArsA"/>
    <property type="match status" value="1"/>
</dbReference>
<keyword evidence="13" id="KW-1185">Reference proteome</keyword>
<dbReference type="HOGENOM" id="CLU_040761_0_0_1"/>
<gene>
    <name evidence="12" type="ORF">ARB_02047</name>
</gene>
<protein>
    <recommendedName>
        <fullName evidence="11">ArsA/GET3 Anion-transporting ATPase-like domain-containing protein</fullName>
    </recommendedName>
</protein>
<comment type="subunit">
    <text evidence="10">Homodimer.</text>
</comment>
<evidence type="ECO:0000313" key="12">
    <source>
        <dbReference type="EMBL" id="EFE31178.1"/>
    </source>
</evidence>
<feature type="binding site" evidence="10">
    <location>
        <position position="246"/>
    </location>
    <ligand>
        <name>ATP</name>
        <dbReference type="ChEBI" id="CHEBI:30616"/>
    </ligand>
</feature>
<comment type="similarity">
    <text evidence="1 10">Belongs to the arsA ATPase family.</text>
</comment>
<dbReference type="EMBL" id="ABSU01000024">
    <property type="protein sequence ID" value="EFE31178.1"/>
    <property type="molecule type" value="Genomic_DNA"/>
</dbReference>
<evidence type="ECO:0000256" key="10">
    <source>
        <dbReference type="HAMAP-Rule" id="MF_03112"/>
    </source>
</evidence>
<dbReference type="InterPro" id="IPR016300">
    <property type="entry name" value="ATPase_ArsA/GET3"/>
</dbReference>
<comment type="caution">
    <text evidence="12">The sequence shown here is derived from an EMBL/GenBank/DDBJ whole genome shotgun (WGS) entry which is preliminary data.</text>
</comment>
<keyword evidence="6 10" id="KW-0378">Hydrolase</keyword>
<dbReference type="GO" id="GO:0043529">
    <property type="term" value="C:GET complex"/>
    <property type="evidence" value="ECO:0007669"/>
    <property type="project" value="TreeGrafter"/>
</dbReference>
<accession>D4B0S1</accession>
<evidence type="ECO:0000313" key="13">
    <source>
        <dbReference type="Proteomes" id="UP000008866"/>
    </source>
</evidence>
<feature type="active site" evidence="10">
    <location>
        <position position="63"/>
    </location>
</feature>
<feature type="domain" description="ArsA/GET3 Anion-transporting ATPase-like" evidence="11">
    <location>
        <begin position="27"/>
        <end position="329"/>
    </location>
</feature>
<dbReference type="GO" id="GO:0046872">
    <property type="term" value="F:metal ion binding"/>
    <property type="evidence" value="ECO:0007669"/>
    <property type="project" value="UniProtKB-KW"/>
</dbReference>
<organism evidence="12 13">
    <name type="scientific">Arthroderma benhamiae (strain ATCC MYA-4681 / CBS 112371)</name>
    <name type="common">Trichophyton mentagrophytes</name>
    <dbReference type="NCBI Taxonomy" id="663331"/>
    <lineage>
        <taxon>Eukaryota</taxon>
        <taxon>Fungi</taxon>
        <taxon>Dikarya</taxon>
        <taxon>Ascomycota</taxon>
        <taxon>Pezizomycotina</taxon>
        <taxon>Eurotiomycetes</taxon>
        <taxon>Eurotiomycetidae</taxon>
        <taxon>Onygenales</taxon>
        <taxon>Arthrodermataceae</taxon>
        <taxon>Trichophyton</taxon>
    </lineage>
</organism>
<keyword evidence="5 10" id="KW-0547">Nucleotide-binding</keyword>
<evidence type="ECO:0000259" key="11">
    <source>
        <dbReference type="Pfam" id="PF02374"/>
    </source>
</evidence>
<comment type="function">
    <text evidence="10">ATPase required for the post-translational delivery of tail-anchored (TA) proteins to the endoplasmic reticulum. Recognizes and selectively binds the transmembrane domain of TA proteins in the cytosol. This complex then targets to the endoplasmic reticulum by membrane-bound receptors, where the tail-anchored protein is released for insertion. This process is regulated by ATP binding and hydrolysis. ATP binding drives the homodimer towards the closed dimer state, facilitating recognition of newly synthesized TA membrane proteins. ATP hydrolysis is required for insertion. Subsequently, the homodimer reverts towards the open dimer state, lowering its affinity for the membrane-bound receptor, and returning it to the cytosol to initiate a new round of targeting.</text>
</comment>
<comment type="subcellular location">
    <subcellularLocation>
        <location evidence="10">Cytoplasm</location>
    </subcellularLocation>
    <subcellularLocation>
        <location evidence="10">Endoplasmic reticulum</location>
    </subcellularLocation>
</comment>
<dbReference type="HAMAP" id="MF_03112">
    <property type="entry name" value="Asna1_Get3"/>
    <property type="match status" value="1"/>
</dbReference>
<evidence type="ECO:0000256" key="7">
    <source>
        <dbReference type="ARBA" id="ARBA00022824"/>
    </source>
</evidence>
<feature type="binding site" evidence="10">
    <location>
        <begin position="34"/>
        <end position="41"/>
    </location>
    <ligand>
        <name>ATP</name>
        <dbReference type="ChEBI" id="CHEBI:30616"/>
    </ligand>
</feature>